<evidence type="ECO:0000256" key="1">
    <source>
        <dbReference type="SAM" id="Phobius"/>
    </source>
</evidence>
<dbReference type="EMBL" id="KN716713">
    <property type="protein sequence ID" value="KJH42077.1"/>
    <property type="molecule type" value="Genomic_DNA"/>
</dbReference>
<keyword evidence="3" id="KW-1185">Reference proteome</keyword>
<dbReference type="OrthoDB" id="5875734at2759"/>
<protein>
    <submittedName>
        <fullName evidence="2">Uncharacterized protein</fullName>
    </submittedName>
</protein>
<dbReference type="Proteomes" id="UP000053766">
    <property type="component" value="Unassembled WGS sequence"/>
</dbReference>
<dbReference type="AlphaFoldDB" id="A0A0D8XE88"/>
<keyword evidence="1" id="KW-0472">Membrane</keyword>
<gene>
    <name evidence="2" type="ORF">DICVIV_11935</name>
</gene>
<keyword evidence="1" id="KW-0812">Transmembrane</keyword>
<sequence length="102" mass="11601">MSIWNNIGFYICKVIAAPAQGLWVACLITGIGSFTIYYALFHATTFLYNYEEEAKTLRQKKNFQFTLSPPAEENEIEVSQISHLIGQLVSYFGKLTLLTNTR</sequence>
<organism evidence="2 3">
    <name type="scientific">Dictyocaulus viviparus</name>
    <name type="common">Bovine lungworm</name>
    <dbReference type="NCBI Taxonomy" id="29172"/>
    <lineage>
        <taxon>Eukaryota</taxon>
        <taxon>Metazoa</taxon>
        <taxon>Ecdysozoa</taxon>
        <taxon>Nematoda</taxon>
        <taxon>Chromadorea</taxon>
        <taxon>Rhabditida</taxon>
        <taxon>Rhabditina</taxon>
        <taxon>Rhabditomorpha</taxon>
        <taxon>Strongyloidea</taxon>
        <taxon>Metastrongylidae</taxon>
        <taxon>Dictyocaulus</taxon>
    </lineage>
</organism>
<evidence type="ECO:0000313" key="2">
    <source>
        <dbReference type="EMBL" id="KJH42077.1"/>
    </source>
</evidence>
<feature type="transmembrane region" description="Helical" evidence="1">
    <location>
        <begin position="20"/>
        <end position="40"/>
    </location>
</feature>
<evidence type="ECO:0000313" key="3">
    <source>
        <dbReference type="Proteomes" id="UP000053766"/>
    </source>
</evidence>
<proteinExistence type="predicted"/>
<accession>A0A0D8XE88</accession>
<reference evidence="2 3" key="1">
    <citation type="submission" date="2013-11" db="EMBL/GenBank/DDBJ databases">
        <title>Draft genome of the bovine lungworm Dictyocaulus viviparus.</title>
        <authorList>
            <person name="Mitreva M."/>
        </authorList>
    </citation>
    <scope>NUCLEOTIDE SEQUENCE [LARGE SCALE GENOMIC DNA]</scope>
    <source>
        <strain evidence="2 3">HannoverDv2000</strain>
    </source>
</reference>
<reference evidence="3" key="2">
    <citation type="journal article" date="2016" name="Sci. Rep.">
        <title>Dictyocaulus viviparus genome, variome and transcriptome elucidate lungworm biology and support future intervention.</title>
        <authorList>
            <person name="McNulty S.N."/>
            <person name="Strube C."/>
            <person name="Rosa B.A."/>
            <person name="Martin J.C."/>
            <person name="Tyagi R."/>
            <person name="Choi Y.J."/>
            <person name="Wang Q."/>
            <person name="Hallsworth Pepin K."/>
            <person name="Zhang X."/>
            <person name="Ozersky P."/>
            <person name="Wilson R.K."/>
            <person name="Sternberg P.W."/>
            <person name="Gasser R.B."/>
            <person name="Mitreva M."/>
        </authorList>
    </citation>
    <scope>NUCLEOTIDE SEQUENCE [LARGE SCALE GENOMIC DNA]</scope>
    <source>
        <strain evidence="3">HannoverDv2000</strain>
    </source>
</reference>
<keyword evidence="1" id="KW-1133">Transmembrane helix</keyword>
<name>A0A0D8XE88_DICVI</name>